<accession>A0A268P5Y2</accession>
<comment type="caution">
    <text evidence="1">The sequence shown here is derived from an EMBL/GenBank/DDBJ whole genome shotgun (WGS) entry which is preliminary data.</text>
</comment>
<dbReference type="Proteomes" id="UP000216207">
    <property type="component" value="Unassembled WGS sequence"/>
</dbReference>
<dbReference type="InterPro" id="IPR053745">
    <property type="entry name" value="Viral_Tail_Comp_sf"/>
</dbReference>
<evidence type="ECO:0008006" key="3">
    <source>
        <dbReference type="Google" id="ProtNLM"/>
    </source>
</evidence>
<reference evidence="1 2" key="1">
    <citation type="submission" date="2017-07" db="EMBL/GenBank/DDBJ databases">
        <title>Isolation and whole genome analysis of endospore-forming bacteria from heroin.</title>
        <authorList>
            <person name="Kalinowski J."/>
            <person name="Ahrens B."/>
            <person name="Al-Dilaimi A."/>
            <person name="Winkler A."/>
            <person name="Wibberg D."/>
            <person name="Schleenbecker U."/>
            <person name="Ruckert C."/>
            <person name="Wolfel R."/>
            <person name="Grass G."/>
        </authorList>
    </citation>
    <scope>NUCLEOTIDE SEQUENCE [LARGE SCALE GENOMIC DNA]</scope>
    <source>
        <strain evidence="1 2">7539</strain>
    </source>
</reference>
<dbReference type="RefSeq" id="WP_095326003.1">
    <property type="nucleotide sequence ID" value="NZ_NPCC01000002.1"/>
</dbReference>
<evidence type="ECO:0000313" key="1">
    <source>
        <dbReference type="EMBL" id="PAE90939.1"/>
    </source>
</evidence>
<protein>
    <recommendedName>
        <fullName evidence="3">DUF3168 domain-containing protein</fullName>
    </recommendedName>
</protein>
<dbReference type="AlphaFoldDB" id="A0A268P5Y2"/>
<gene>
    <name evidence="1" type="ORF">CHH72_00530</name>
</gene>
<evidence type="ECO:0000313" key="2">
    <source>
        <dbReference type="Proteomes" id="UP000216207"/>
    </source>
</evidence>
<dbReference type="EMBL" id="NPCC01000002">
    <property type="protein sequence ID" value="PAE90939.1"/>
    <property type="molecule type" value="Genomic_DNA"/>
</dbReference>
<proteinExistence type="predicted"/>
<name>A0A268P5Y2_SHOCL</name>
<organism evidence="1 2">
    <name type="scientific">Shouchella clausii</name>
    <name type="common">Alkalihalobacillus clausii</name>
    <dbReference type="NCBI Taxonomy" id="79880"/>
    <lineage>
        <taxon>Bacteria</taxon>
        <taxon>Bacillati</taxon>
        <taxon>Bacillota</taxon>
        <taxon>Bacilli</taxon>
        <taxon>Bacillales</taxon>
        <taxon>Bacillaceae</taxon>
        <taxon>Shouchella</taxon>
    </lineage>
</organism>
<dbReference type="Gene3D" id="3.30.2000.30">
    <property type="match status" value="1"/>
</dbReference>
<sequence>MKSPQQAIFDAVYAASLRLGYATYDYLPARDATYPFVFVGEQFDQDMRTKSNLYGRVQQTVHLYHDYRKRRELTSMMDAIKVELRRLKRAEGFSLVCRNISARTLTDDSTPDILVHGIIEVEFQFN</sequence>